<dbReference type="AlphaFoldDB" id="A0ABC9EJI2"/>
<evidence type="ECO:0000313" key="4">
    <source>
        <dbReference type="Proteomes" id="UP001497457"/>
    </source>
</evidence>
<gene>
    <name evidence="3" type="ORF">URODEC1_LOCUS96641</name>
</gene>
<dbReference type="Pfam" id="PF13968">
    <property type="entry name" value="DUF4220"/>
    <property type="match status" value="1"/>
</dbReference>
<proteinExistence type="predicted"/>
<dbReference type="Proteomes" id="UP001497457">
    <property type="component" value="Chromosome 4rd"/>
</dbReference>
<feature type="transmembrane region" description="Helical" evidence="1">
    <location>
        <begin position="64"/>
        <end position="85"/>
    </location>
</feature>
<organism evidence="3 4">
    <name type="scientific">Urochloa decumbens</name>
    <dbReference type="NCBI Taxonomy" id="240449"/>
    <lineage>
        <taxon>Eukaryota</taxon>
        <taxon>Viridiplantae</taxon>
        <taxon>Streptophyta</taxon>
        <taxon>Embryophyta</taxon>
        <taxon>Tracheophyta</taxon>
        <taxon>Spermatophyta</taxon>
        <taxon>Magnoliopsida</taxon>
        <taxon>Liliopsida</taxon>
        <taxon>Poales</taxon>
        <taxon>Poaceae</taxon>
        <taxon>PACMAD clade</taxon>
        <taxon>Panicoideae</taxon>
        <taxon>Panicodae</taxon>
        <taxon>Paniceae</taxon>
        <taxon>Melinidinae</taxon>
        <taxon>Urochloa</taxon>
    </lineage>
</organism>
<reference evidence="3 4" key="2">
    <citation type="submission" date="2024-10" db="EMBL/GenBank/DDBJ databases">
        <authorList>
            <person name="Ryan C."/>
        </authorList>
    </citation>
    <scope>NUCLEOTIDE SEQUENCE [LARGE SCALE GENOMIC DNA]</scope>
</reference>
<keyword evidence="4" id="KW-1185">Reference proteome</keyword>
<keyword evidence="1" id="KW-1133">Transmembrane helix</keyword>
<evidence type="ECO:0000313" key="3">
    <source>
        <dbReference type="EMBL" id="CAL5059451.1"/>
    </source>
</evidence>
<name>A0ABC9EJI2_9POAL</name>
<evidence type="ECO:0000256" key="1">
    <source>
        <dbReference type="SAM" id="Phobius"/>
    </source>
</evidence>
<dbReference type="PANTHER" id="PTHR31325">
    <property type="entry name" value="OS01G0798800 PROTEIN-RELATED"/>
    <property type="match status" value="1"/>
</dbReference>
<feature type="domain" description="DUF4220" evidence="2">
    <location>
        <begin position="66"/>
        <end position="411"/>
    </location>
</feature>
<evidence type="ECO:0000259" key="2">
    <source>
        <dbReference type="Pfam" id="PF13968"/>
    </source>
</evidence>
<dbReference type="InterPro" id="IPR007658">
    <property type="entry name" value="DUF594"/>
</dbReference>
<dbReference type="Pfam" id="PF04578">
    <property type="entry name" value="DUF594"/>
    <property type="match status" value="1"/>
</dbReference>
<feature type="transmembrane region" description="Helical" evidence="1">
    <location>
        <begin position="318"/>
        <end position="342"/>
    </location>
</feature>
<sequence>MRPIINGCDEEGSRMEKQSVAAVQELWNVWEIHCLMLVSLSLQVFLFLISGMRRRSASRVLSTALWLAYLSADSVAIFVLGHLAVRASQPGHQLMSFWAPFVLVHLGGQDTITAFSKQDNELWMRHLLSLVTQVAVAGYVVGKASWPDGRLRAAMVIMFLSGCFKYAERTLCLYGARPDSLRAHALDVLSHTLERLQQAQGKKVKHNIRFPPERKNDDTSKLQGPTARSGSAILAVDAPLNELDIILIAEDLPGMLMEFLSNADRYGAYKYVGALLVDCYKDLYTKNAIRESLVELSTTILPNIRNDLFVIVCFTRCLYIGLLLYTILLYVLTPIALVLFMAAEKGHQIYTSRADIMVSYILLVGAIVLDVPTVFMLICSNLGFNPLIPKYIQPACCRKQWSEELAQYSMIKRHVVQDPAGLLASIQQWICRRLLGDWGLGFIEVTSTPITQDHTPIKEFVLDDLLGHGTRKEWDIARSRGRVALQAWMDKHGVPVSERPGKALVQSSSSDVDFPTSVLIWHLATDMCYYSSDNASTGSDHVKKRKQMSRELSNYITYLVFKCSVMLTTSSQLVHEKVHGEIRELLLPEPWWRHRQVVTLGEKDAVMRLFKPKKKEELDLTDDEGLANRYKYNEEQLESTDEEVTDLQRHDSTVIEIQKLEELSADEQDSTVIEIEKLAELADNNAAGSHIQKLLQSTEEALYSPVLFRAREVAKELISINDETERWDLIASVWLEMLYYTVPRCGGDFHYEHLATGGEFATHVLLLMRNLGPFLPTSGAR</sequence>
<accession>A0ABC9EJI2</accession>
<keyword evidence="1" id="KW-0812">Transmembrane</keyword>
<feature type="transmembrane region" description="Helical" evidence="1">
    <location>
        <begin position="354"/>
        <end position="378"/>
    </location>
</feature>
<keyword evidence="1" id="KW-0472">Membrane</keyword>
<dbReference type="InterPro" id="IPR025315">
    <property type="entry name" value="DUF4220"/>
</dbReference>
<dbReference type="EMBL" id="OZ075114">
    <property type="protein sequence ID" value="CAL5059451.1"/>
    <property type="molecule type" value="Genomic_DNA"/>
</dbReference>
<reference evidence="4" key="1">
    <citation type="submission" date="2024-06" db="EMBL/GenBank/DDBJ databases">
        <authorList>
            <person name="Ryan C."/>
        </authorList>
    </citation>
    <scope>NUCLEOTIDE SEQUENCE [LARGE SCALE GENOMIC DNA]</scope>
</reference>
<feature type="transmembrane region" description="Helical" evidence="1">
    <location>
        <begin position="30"/>
        <end position="52"/>
    </location>
</feature>
<protein>
    <recommendedName>
        <fullName evidence="2">DUF4220 domain-containing protein</fullName>
    </recommendedName>
</protein>